<reference evidence="2 3" key="2">
    <citation type="journal article" date="2009" name="Nature">
        <title>A single regulatory gene is sufficient to alter bacterial host range.</title>
        <authorList>
            <person name="Mandel M.J."/>
            <person name="Wollenberg M.S."/>
            <person name="Stabb E.V."/>
            <person name="Visick K.L."/>
            <person name="Ruby E.G."/>
        </authorList>
    </citation>
    <scope>NUCLEOTIDE SEQUENCE [LARGE SCALE GENOMIC DNA]</scope>
    <source>
        <strain evidence="2 3">MJ11</strain>
        <plasmid evidence="3">Plasmid pMJ100</plasmid>
    </source>
</reference>
<dbReference type="InterPro" id="IPR022073">
    <property type="entry name" value="T4BSS_DotH_IcmK"/>
</dbReference>
<accession>B5EW73</accession>
<dbReference type="EMBL" id="CP001134">
    <property type="protein sequence ID" value="ACH64707.1"/>
    <property type="molecule type" value="Genomic_DNA"/>
</dbReference>
<evidence type="ECO:0000313" key="2">
    <source>
        <dbReference type="EMBL" id="ACH64707.1"/>
    </source>
</evidence>
<dbReference type="AlphaFoldDB" id="B5EW73"/>
<gene>
    <name evidence="2" type="ordered locus">VFMJ11_B0130</name>
</gene>
<proteinExistence type="predicted"/>
<evidence type="ECO:0000313" key="3">
    <source>
        <dbReference type="Proteomes" id="UP000001857"/>
    </source>
</evidence>
<dbReference type="Proteomes" id="UP000001857">
    <property type="component" value="Plasmid pMJ100"/>
</dbReference>
<feature type="signal peptide" evidence="1">
    <location>
        <begin position="1"/>
        <end position="31"/>
    </location>
</feature>
<keyword evidence="2" id="KW-0614">Plasmid</keyword>
<dbReference type="HOGENOM" id="CLU_727504_0_0_6"/>
<name>B5EW73_ALIFM</name>
<dbReference type="KEGG" id="vfm:VFMJ11_B0130"/>
<organism evidence="2 3">
    <name type="scientific">Aliivibrio fischeri (strain MJ11)</name>
    <name type="common">Vibrio fischeri</name>
    <dbReference type="NCBI Taxonomy" id="388396"/>
    <lineage>
        <taxon>Bacteria</taxon>
        <taxon>Pseudomonadati</taxon>
        <taxon>Pseudomonadota</taxon>
        <taxon>Gammaproteobacteria</taxon>
        <taxon>Vibrionales</taxon>
        <taxon>Vibrionaceae</taxon>
        <taxon>Aliivibrio</taxon>
    </lineage>
</organism>
<evidence type="ECO:0000256" key="1">
    <source>
        <dbReference type="SAM" id="SignalP"/>
    </source>
</evidence>
<geneLocation type="plasmid" evidence="2 3">
    <name>pMJ100</name>
</geneLocation>
<dbReference type="Pfam" id="PF12293">
    <property type="entry name" value="T4BSS_DotH_IcmK"/>
    <property type="match status" value="1"/>
</dbReference>
<sequence length="380" mass="43114">MICVGKRFYIILKAIMKAAFGFSIMASSSYASISIVTQDGVLPIEEIAKNKPSIKNQSNLSTPSSNVSALSLLRKYGNIENALFNLDKLTTEEQEILRELVFQEMIDTHQKIEARKRKVSLSQIESDIEHSNNIHAVTNDPKQIKERRIINANIEKAQNEDIFKPTLSIDTKQIDPESNDVVSVNTKINSPAAISFFDQLGNPYPIVEVLPKNNTVFDIDTINENILIIKANHNFKNVSGFIFLKGVSQPIPLFISSNPDFALNTKLNIQVPKISPDAKQSVESVLDHYTSVNSQDDPAMFRFLNGRNVPKSKRINIDGLPSNNQSWRYNNFIYIKTPLDMLYDMVDIKRIGNWKIYKAHPRSSYWFSINGRDTEVFVDE</sequence>
<protein>
    <submittedName>
        <fullName evidence="2">Uncharacterized protein</fullName>
    </submittedName>
</protein>
<feature type="chain" id="PRO_5002830000" evidence="1">
    <location>
        <begin position="32"/>
        <end position="380"/>
    </location>
</feature>
<reference evidence="3" key="1">
    <citation type="submission" date="2008-08" db="EMBL/GenBank/DDBJ databases">
        <title>Complete sequence of Vibrio fischeri strain MJ11.</title>
        <authorList>
            <person name="Mandel M.J."/>
            <person name="Stabb E.V."/>
            <person name="Ruby E.G."/>
            <person name="Ferriera S."/>
            <person name="Johnson J."/>
            <person name="Kravitz S."/>
            <person name="Beeson K."/>
            <person name="Sutton G."/>
            <person name="Rogers Y.-H."/>
            <person name="Friedman R."/>
            <person name="Frazier M."/>
            <person name="Venter J.C."/>
        </authorList>
    </citation>
    <scope>NUCLEOTIDE SEQUENCE [LARGE SCALE GENOMIC DNA]</scope>
    <source>
        <strain evidence="3">MJ11</strain>
        <plasmid evidence="3">Plasmid pMJ100</plasmid>
    </source>
</reference>
<keyword evidence="1" id="KW-0732">Signal</keyword>